<accession>A0A821UL80</accession>
<keyword evidence="2" id="KW-1185">Reference proteome</keyword>
<dbReference type="EMBL" id="CAJOBZ010000031">
    <property type="protein sequence ID" value="CAF4891312.1"/>
    <property type="molecule type" value="Genomic_DNA"/>
</dbReference>
<dbReference type="AlphaFoldDB" id="A0A821UL80"/>
<evidence type="ECO:0000313" key="1">
    <source>
        <dbReference type="EMBL" id="CAF4891312.1"/>
    </source>
</evidence>
<sequence>MGMLLSRVLGAQPTPDVSTNQATQFLPFNPDEPDCDIDGPMKRPYSRILRDETNLCFSRATITDWYSYCREVVVTYYLENQEVKGKIGGLGKIVQIGESKFGRRKYNKRRRVEGHWVLGMIEDGSEDKRLEVCPDNVRSAEVLVPLIKKSHSFMKLIEAINYIYKP</sequence>
<proteinExistence type="predicted"/>
<name>A0A821UL80_9NEOP</name>
<dbReference type="Proteomes" id="UP000663880">
    <property type="component" value="Unassembled WGS sequence"/>
</dbReference>
<comment type="caution">
    <text evidence="1">The sequence shown here is derived from an EMBL/GenBank/DDBJ whole genome shotgun (WGS) entry which is preliminary data.</text>
</comment>
<organism evidence="1 2">
    <name type="scientific">Pieris macdunnoughi</name>
    <dbReference type="NCBI Taxonomy" id="345717"/>
    <lineage>
        <taxon>Eukaryota</taxon>
        <taxon>Metazoa</taxon>
        <taxon>Ecdysozoa</taxon>
        <taxon>Arthropoda</taxon>
        <taxon>Hexapoda</taxon>
        <taxon>Insecta</taxon>
        <taxon>Pterygota</taxon>
        <taxon>Neoptera</taxon>
        <taxon>Endopterygota</taxon>
        <taxon>Lepidoptera</taxon>
        <taxon>Glossata</taxon>
        <taxon>Ditrysia</taxon>
        <taxon>Papilionoidea</taxon>
        <taxon>Pieridae</taxon>
        <taxon>Pierinae</taxon>
        <taxon>Pieris</taxon>
    </lineage>
</organism>
<gene>
    <name evidence="1" type="ORF">PMACD_LOCUS10490</name>
</gene>
<dbReference type="OrthoDB" id="10052789at2759"/>
<protein>
    <submittedName>
        <fullName evidence="1">Uncharacterized protein</fullName>
    </submittedName>
</protein>
<evidence type="ECO:0000313" key="2">
    <source>
        <dbReference type="Proteomes" id="UP000663880"/>
    </source>
</evidence>
<reference evidence="1" key="1">
    <citation type="submission" date="2021-02" db="EMBL/GenBank/DDBJ databases">
        <authorList>
            <person name="Steward A R."/>
        </authorList>
    </citation>
    <scope>NUCLEOTIDE SEQUENCE</scope>
</reference>